<keyword evidence="2" id="KW-1185">Reference proteome</keyword>
<accession>A0A5B7TPS0</accession>
<dbReference type="OrthoDB" id="5700441at2"/>
<protein>
    <submittedName>
        <fullName evidence="1">DUF4230 domain-containing protein</fullName>
    </submittedName>
</protein>
<dbReference type="Proteomes" id="UP000306229">
    <property type="component" value="Chromosome"/>
</dbReference>
<name>A0A5B7TPS0_9FLAO</name>
<dbReference type="RefSeq" id="WP_138948069.1">
    <property type="nucleotide sequence ID" value="NZ_CP040749.1"/>
</dbReference>
<dbReference type="Pfam" id="PF14014">
    <property type="entry name" value="DUF4230"/>
    <property type="match status" value="1"/>
</dbReference>
<reference evidence="1 2" key="1">
    <citation type="submission" date="2019-05" db="EMBL/GenBank/DDBJ databases">
        <title>Algicella ahnfeltiae gen. nov., sp. nov., a novel marine bacterium of the family Flavobacteriaceae isolated from a red alga.</title>
        <authorList>
            <person name="Nedashkovskaya O.I."/>
            <person name="Kukhlevskiy A.D."/>
            <person name="Kim S.-G."/>
            <person name="Zhukova N.V."/>
            <person name="Mikhailov V.V."/>
        </authorList>
    </citation>
    <scope>NUCLEOTIDE SEQUENCE [LARGE SCALE GENOMIC DNA]</scope>
    <source>
        <strain evidence="1 2">10Alg115</strain>
    </source>
</reference>
<proteinExistence type="predicted"/>
<evidence type="ECO:0000313" key="2">
    <source>
        <dbReference type="Proteomes" id="UP000306229"/>
    </source>
</evidence>
<organism evidence="1 2">
    <name type="scientific">Aureibaculum algae</name>
    <dbReference type="NCBI Taxonomy" id="2584122"/>
    <lineage>
        <taxon>Bacteria</taxon>
        <taxon>Pseudomonadati</taxon>
        <taxon>Bacteroidota</taxon>
        <taxon>Flavobacteriia</taxon>
        <taxon>Flavobacteriales</taxon>
        <taxon>Flavobacteriaceae</taxon>
        <taxon>Aureibaculum</taxon>
    </lineage>
</organism>
<dbReference type="KEGG" id="fbe:FF125_01180"/>
<gene>
    <name evidence="1" type="ORF">FF125_01180</name>
</gene>
<evidence type="ECO:0000313" key="1">
    <source>
        <dbReference type="EMBL" id="QCX37116.1"/>
    </source>
</evidence>
<dbReference type="EMBL" id="CP040749">
    <property type="protein sequence ID" value="QCX37116.1"/>
    <property type="molecule type" value="Genomic_DNA"/>
</dbReference>
<dbReference type="AlphaFoldDB" id="A0A5B7TPS0"/>
<dbReference type="InterPro" id="IPR025324">
    <property type="entry name" value="DUF4230"/>
</dbReference>
<sequence>MKKVLLGIIITLLFVFIFRYCENKKDDQSILYENSMLIQEQIKNVGKLIVTEGHFSEVFNYKNSKALFTEYITADKKALVVVNADVTISYDLSKIEYKIDEATKTLQIISIPKEEISISPDLEYYDIQADYFNPFEAKDYNDIKETIKASLIKKLQKSDLQKNAKTRLLEELTNFYVLTKELGWTLKYEETPITDEKNLFELEL</sequence>